<dbReference type="GO" id="GO:0005737">
    <property type="term" value="C:cytoplasm"/>
    <property type="evidence" value="ECO:0007669"/>
    <property type="project" value="TreeGrafter"/>
</dbReference>
<feature type="non-terminal residue" evidence="3">
    <location>
        <position position="150"/>
    </location>
</feature>
<protein>
    <recommendedName>
        <fullName evidence="2">FAD dependent oxidoreductase domain-containing protein</fullName>
    </recommendedName>
</protein>
<name>A0A382RS13_9ZZZZ</name>
<dbReference type="InterPro" id="IPR006076">
    <property type="entry name" value="FAD-dep_OxRdtase"/>
</dbReference>
<keyword evidence="1" id="KW-0560">Oxidoreductase</keyword>
<dbReference type="PANTHER" id="PTHR13847:SF289">
    <property type="entry name" value="GLYCINE OXIDASE"/>
    <property type="match status" value="1"/>
</dbReference>
<dbReference type="EMBL" id="UINC01123752">
    <property type="protein sequence ID" value="SVD00436.1"/>
    <property type="molecule type" value="Genomic_DNA"/>
</dbReference>
<organism evidence="3">
    <name type="scientific">marine metagenome</name>
    <dbReference type="NCBI Taxonomy" id="408172"/>
    <lineage>
        <taxon>unclassified sequences</taxon>
        <taxon>metagenomes</taxon>
        <taxon>ecological metagenomes</taxon>
    </lineage>
</organism>
<proteinExistence type="predicted"/>
<gene>
    <name evidence="3" type="ORF">METZ01_LOCUS353290</name>
</gene>
<reference evidence="3" key="1">
    <citation type="submission" date="2018-05" db="EMBL/GenBank/DDBJ databases">
        <authorList>
            <person name="Lanie J.A."/>
            <person name="Ng W.-L."/>
            <person name="Kazmierczak K.M."/>
            <person name="Andrzejewski T.M."/>
            <person name="Davidsen T.M."/>
            <person name="Wayne K.J."/>
            <person name="Tettelin H."/>
            <person name="Glass J.I."/>
            <person name="Rusch D."/>
            <person name="Podicherti R."/>
            <person name="Tsui H.-C.T."/>
            <person name="Winkler M.E."/>
        </authorList>
    </citation>
    <scope>NUCLEOTIDE SEQUENCE</scope>
</reference>
<accession>A0A382RS13</accession>
<evidence type="ECO:0000313" key="3">
    <source>
        <dbReference type="EMBL" id="SVD00436.1"/>
    </source>
</evidence>
<dbReference type="Gene3D" id="3.30.9.10">
    <property type="entry name" value="D-Amino Acid Oxidase, subunit A, domain 2"/>
    <property type="match status" value="1"/>
</dbReference>
<dbReference type="InterPro" id="IPR036188">
    <property type="entry name" value="FAD/NAD-bd_sf"/>
</dbReference>
<evidence type="ECO:0000256" key="1">
    <source>
        <dbReference type="ARBA" id="ARBA00023002"/>
    </source>
</evidence>
<dbReference type="PANTHER" id="PTHR13847">
    <property type="entry name" value="SARCOSINE DEHYDROGENASE-RELATED"/>
    <property type="match status" value="1"/>
</dbReference>
<dbReference type="Pfam" id="PF01266">
    <property type="entry name" value="DAO"/>
    <property type="match status" value="1"/>
</dbReference>
<dbReference type="SUPFAM" id="SSF51905">
    <property type="entry name" value="FAD/NAD(P)-binding domain"/>
    <property type="match status" value="1"/>
</dbReference>
<dbReference type="GO" id="GO:0016491">
    <property type="term" value="F:oxidoreductase activity"/>
    <property type="evidence" value="ECO:0007669"/>
    <property type="project" value="UniProtKB-KW"/>
</dbReference>
<feature type="domain" description="FAD dependent oxidoreductase" evidence="2">
    <location>
        <begin position="30"/>
        <end position="127"/>
    </location>
</feature>
<sequence length="150" mass="16676">MDRRLFTKLLGSFAIAYNSNVRALVNRDSVVVVGAGIIGTTIAYELSKMGAKVTLIDKESPASGASGSSFSWINATYPKKPYSYNLLSQLGIDAYKNLEKEINLNINWSGSLEWFDSMDAQKKLLSEVAVLRKYPKFSPLRIITDKKAKF</sequence>
<evidence type="ECO:0000259" key="2">
    <source>
        <dbReference type="Pfam" id="PF01266"/>
    </source>
</evidence>
<dbReference type="AlphaFoldDB" id="A0A382RS13"/>
<dbReference type="Gene3D" id="3.50.50.60">
    <property type="entry name" value="FAD/NAD(P)-binding domain"/>
    <property type="match status" value="1"/>
</dbReference>